<proteinExistence type="predicted"/>
<feature type="domain" description="DUF5667" evidence="2">
    <location>
        <begin position="42"/>
        <end position="151"/>
    </location>
</feature>
<dbReference type="InterPro" id="IPR043725">
    <property type="entry name" value="DUF5667"/>
</dbReference>
<dbReference type="AlphaFoldDB" id="A0A0G1VHN3"/>
<evidence type="ECO:0000256" key="1">
    <source>
        <dbReference type="SAM" id="Coils"/>
    </source>
</evidence>
<name>A0A0G1VHN3_9BACT</name>
<dbReference type="Proteomes" id="UP000034119">
    <property type="component" value="Unassembled WGS sequence"/>
</dbReference>
<dbReference type="Pfam" id="PF18915">
    <property type="entry name" value="DUF5667"/>
    <property type="match status" value="1"/>
</dbReference>
<keyword evidence="1" id="KW-0175">Coiled coil</keyword>
<accession>A0A0G1VHN3</accession>
<evidence type="ECO:0000313" key="4">
    <source>
        <dbReference type="Proteomes" id="UP000034119"/>
    </source>
</evidence>
<dbReference type="EMBL" id="LCPW01000005">
    <property type="protein sequence ID" value="KKW05966.1"/>
    <property type="molecule type" value="Genomic_DNA"/>
</dbReference>
<reference evidence="3 4" key="1">
    <citation type="journal article" date="2015" name="Nature">
        <title>rRNA introns, odd ribosomes, and small enigmatic genomes across a large radiation of phyla.</title>
        <authorList>
            <person name="Brown C.T."/>
            <person name="Hug L.A."/>
            <person name="Thomas B.C."/>
            <person name="Sharon I."/>
            <person name="Castelle C.J."/>
            <person name="Singh A."/>
            <person name="Wilkins M.J."/>
            <person name="Williams K.H."/>
            <person name="Banfield J.F."/>
        </authorList>
    </citation>
    <scope>NUCLEOTIDE SEQUENCE [LARGE SCALE GENOMIC DNA]</scope>
</reference>
<feature type="coiled-coil region" evidence="1">
    <location>
        <begin position="68"/>
        <end position="207"/>
    </location>
</feature>
<sequence>MPKLFTTLLTLAILLFAALALNLNPLIAQETNADDIPAATLAPDSPFYFIEQWRETIESFITSFRSREDQANLELEFARRRVAEMRRLANLSGQEERIDALQERWQVHIDRMQELAEQISENRENVKERFLEQMDRHRAVMERVRAQVPEEAQDAIDRAIENYETNRARLLDNFEDTRREDLEERLKERLENMVERFELRRERFRQLEESNQ</sequence>
<dbReference type="STRING" id="1618342.UY40_C0005G0024"/>
<evidence type="ECO:0000259" key="2">
    <source>
        <dbReference type="Pfam" id="PF18915"/>
    </source>
</evidence>
<protein>
    <recommendedName>
        <fullName evidence="2">DUF5667 domain-containing protein</fullName>
    </recommendedName>
</protein>
<gene>
    <name evidence="3" type="ORF">UY40_C0005G0024</name>
</gene>
<comment type="caution">
    <text evidence="3">The sequence shown here is derived from an EMBL/GenBank/DDBJ whole genome shotgun (WGS) entry which is preliminary data.</text>
</comment>
<evidence type="ECO:0000313" key="3">
    <source>
        <dbReference type="EMBL" id="KKW05966.1"/>
    </source>
</evidence>
<organism evidence="3 4">
    <name type="scientific">candidate division CPR1 bacterium GW2011_GWC1_49_13</name>
    <dbReference type="NCBI Taxonomy" id="1618342"/>
    <lineage>
        <taxon>Bacteria</taxon>
        <taxon>candidate division CPR1</taxon>
    </lineage>
</organism>